<evidence type="ECO:0000313" key="8">
    <source>
        <dbReference type="Proteomes" id="UP000233837"/>
    </source>
</evidence>
<evidence type="ECO:0000256" key="4">
    <source>
        <dbReference type="ARBA" id="ARBA00023163"/>
    </source>
</evidence>
<evidence type="ECO:0000256" key="1">
    <source>
        <dbReference type="ARBA" id="ARBA00004123"/>
    </source>
</evidence>
<evidence type="ECO:0000313" key="7">
    <source>
        <dbReference type="EMBL" id="PKU70231.1"/>
    </source>
</evidence>
<dbReference type="EMBL" id="KZ502943">
    <property type="protein sequence ID" value="PKU70231.1"/>
    <property type="molecule type" value="Genomic_DNA"/>
</dbReference>
<dbReference type="PROSITE" id="PS51005">
    <property type="entry name" value="NAC"/>
    <property type="match status" value="1"/>
</dbReference>
<keyword evidence="5" id="KW-0539">Nucleus</keyword>
<gene>
    <name evidence="7" type="primary">NAC74</name>
    <name evidence="7" type="ORF">MA16_Dca011077</name>
</gene>
<dbReference type="Pfam" id="PF02365">
    <property type="entry name" value="NAM"/>
    <property type="match status" value="1"/>
</dbReference>
<evidence type="ECO:0000256" key="5">
    <source>
        <dbReference type="ARBA" id="ARBA00023242"/>
    </source>
</evidence>
<reference evidence="7 8" key="2">
    <citation type="journal article" date="2017" name="Nature">
        <title>The Apostasia genome and the evolution of orchids.</title>
        <authorList>
            <person name="Zhang G.Q."/>
            <person name="Liu K.W."/>
            <person name="Li Z."/>
            <person name="Lohaus R."/>
            <person name="Hsiao Y.Y."/>
            <person name="Niu S.C."/>
            <person name="Wang J.Y."/>
            <person name="Lin Y.C."/>
            <person name="Xu Q."/>
            <person name="Chen L.J."/>
            <person name="Yoshida K."/>
            <person name="Fujiwara S."/>
            <person name="Wang Z.W."/>
            <person name="Zhang Y.Q."/>
            <person name="Mitsuda N."/>
            <person name="Wang M."/>
            <person name="Liu G.H."/>
            <person name="Pecoraro L."/>
            <person name="Huang H.X."/>
            <person name="Xiao X.J."/>
            <person name="Lin M."/>
            <person name="Wu X.Y."/>
            <person name="Wu W.L."/>
            <person name="Chen Y.Y."/>
            <person name="Chang S.B."/>
            <person name="Sakamoto S."/>
            <person name="Ohme-Takagi M."/>
            <person name="Yagi M."/>
            <person name="Zeng S.J."/>
            <person name="Shen C.Y."/>
            <person name="Yeh C.M."/>
            <person name="Luo Y.B."/>
            <person name="Tsai W.C."/>
            <person name="Van de Peer Y."/>
            <person name="Liu Z.J."/>
        </authorList>
    </citation>
    <scope>NUCLEOTIDE SEQUENCE [LARGE SCALE GENOMIC DNA]</scope>
    <source>
        <tissue evidence="7">The whole plant</tissue>
    </source>
</reference>
<dbReference type="SUPFAM" id="SSF101941">
    <property type="entry name" value="NAC domain"/>
    <property type="match status" value="1"/>
</dbReference>
<dbReference type="InterPro" id="IPR036093">
    <property type="entry name" value="NAC_dom_sf"/>
</dbReference>
<protein>
    <submittedName>
        <fullName evidence="7">NAC domain-containing protein 74</fullName>
    </submittedName>
</protein>
<dbReference type="PANTHER" id="PTHR31744">
    <property type="entry name" value="PROTEIN CUP-SHAPED COTYLEDON 2-RELATED"/>
    <property type="match status" value="1"/>
</dbReference>
<keyword evidence="3" id="KW-0238">DNA-binding</keyword>
<organism evidence="7 8">
    <name type="scientific">Dendrobium catenatum</name>
    <dbReference type="NCBI Taxonomy" id="906689"/>
    <lineage>
        <taxon>Eukaryota</taxon>
        <taxon>Viridiplantae</taxon>
        <taxon>Streptophyta</taxon>
        <taxon>Embryophyta</taxon>
        <taxon>Tracheophyta</taxon>
        <taxon>Spermatophyta</taxon>
        <taxon>Magnoliopsida</taxon>
        <taxon>Liliopsida</taxon>
        <taxon>Asparagales</taxon>
        <taxon>Orchidaceae</taxon>
        <taxon>Epidendroideae</taxon>
        <taxon>Malaxideae</taxon>
        <taxon>Dendrobiinae</taxon>
        <taxon>Dendrobium</taxon>
    </lineage>
</organism>
<dbReference type="AlphaFoldDB" id="A0A2I0W3J0"/>
<dbReference type="GO" id="GO:0003677">
    <property type="term" value="F:DNA binding"/>
    <property type="evidence" value="ECO:0007669"/>
    <property type="project" value="UniProtKB-KW"/>
</dbReference>
<comment type="subcellular location">
    <subcellularLocation>
        <location evidence="1">Nucleus</location>
    </subcellularLocation>
</comment>
<name>A0A2I0W3J0_9ASPA</name>
<dbReference type="GO" id="GO:0005634">
    <property type="term" value="C:nucleus"/>
    <property type="evidence" value="ECO:0007669"/>
    <property type="project" value="UniProtKB-SubCell"/>
</dbReference>
<feature type="domain" description="NAC" evidence="6">
    <location>
        <begin position="7"/>
        <end position="157"/>
    </location>
</feature>
<dbReference type="GO" id="GO:0006355">
    <property type="term" value="P:regulation of DNA-templated transcription"/>
    <property type="evidence" value="ECO:0007669"/>
    <property type="project" value="InterPro"/>
</dbReference>
<dbReference type="FunFam" id="2.170.150.80:FF:000002">
    <property type="entry name" value="Nac domain-containing protein 86"/>
    <property type="match status" value="1"/>
</dbReference>
<keyword evidence="8" id="KW-1185">Reference proteome</keyword>
<dbReference type="Proteomes" id="UP000233837">
    <property type="component" value="Unassembled WGS sequence"/>
</dbReference>
<evidence type="ECO:0000259" key="6">
    <source>
        <dbReference type="PROSITE" id="PS51005"/>
    </source>
</evidence>
<dbReference type="Gene3D" id="2.170.150.80">
    <property type="entry name" value="NAC domain"/>
    <property type="match status" value="1"/>
</dbReference>
<sequence length="380" mass="43058">MEALKALPPGFGFHPTDVELISHYLRRKNQGQKADFEVIPELDIYKREPWDLPACCPIPTRDSMWHFFASRDRKYPNGSRTNRATEAGYWKSTGKDRNIRFLNQVIGTKKTLVFHQGRPPSGKRTDWIMHEYFMDEKESKTSSVIKSTYVLCRVTKRNGFAVEGSNVSAQTEEANAYQNTAKALYLSLHESMAQQKSSQSESTENLNAWFEELLFDGSIHFNITSSIESKTAPQVSQNVHHALIPKDEPLDLGFWPEEIIDVLHDDISAMPEINELLAVDHKATSSLINSNKYETDGFEKAIPAIGTFQHNVKLQVQSRKMESLNSASVCQTIKPAQVDCGIKNNRPRKPINLKLENKREAIQDAIKGLLAVVRSFFSCV</sequence>
<accession>A0A2I0W3J0</accession>
<dbReference type="PANTHER" id="PTHR31744:SF235">
    <property type="entry name" value="NAC DOMAIN-CONTAINING PROTEIN"/>
    <property type="match status" value="1"/>
</dbReference>
<reference evidence="7 8" key="1">
    <citation type="journal article" date="2016" name="Sci. Rep.">
        <title>The Dendrobium catenatum Lindl. genome sequence provides insights into polysaccharide synthase, floral development and adaptive evolution.</title>
        <authorList>
            <person name="Zhang G.Q."/>
            <person name="Xu Q."/>
            <person name="Bian C."/>
            <person name="Tsai W.C."/>
            <person name="Yeh C.M."/>
            <person name="Liu K.W."/>
            <person name="Yoshida K."/>
            <person name="Zhang L.S."/>
            <person name="Chang S.B."/>
            <person name="Chen F."/>
            <person name="Shi Y."/>
            <person name="Su Y.Y."/>
            <person name="Zhang Y.Q."/>
            <person name="Chen L.J."/>
            <person name="Yin Y."/>
            <person name="Lin M."/>
            <person name="Huang H."/>
            <person name="Deng H."/>
            <person name="Wang Z.W."/>
            <person name="Zhu S.L."/>
            <person name="Zhao X."/>
            <person name="Deng C."/>
            <person name="Niu S.C."/>
            <person name="Huang J."/>
            <person name="Wang M."/>
            <person name="Liu G.H."/>
            <person name="Yang H.J."/>
            <person name="Xiao X.J."/>
            <person name="Hsiao Y.Y."/>
            <person name="Wu W.L."/>
            <person name="Chen Y.Y."/>
            <person name="Mitsuda N."/>
            <person name="Ohme-Takagi M."/>
            <person name="Luo Y.B."/>
            <person name="Van de Peer Y."/>
            <person name="Liu Z.J."/>
        </authorList>
    </citation>
    <scope>NUCLEOTIDE SEQUENCE [LARGE SCALE GENOMIC DNA]</scope>
    <source>
        <tissue evidence="7">The whole plant</tissue>
    </source>
</reference>
<dbReference type="InterPro" id="IPR003441">
    <property type="entry name" value="NAC-dom"/>
</dbReference>
<evidence type="ECO:0000256" key="3">
    <source>
        <dbReference type="ARBA" id="ARBA00023125"/>
    </source>
</evidence>
<keyword evidence="2" id="KW-0805">Transcription regulation</keyword>
<proteinExistence type="predicted"/>
<keyword evidence="4" id="KW-0804">Transcription</keyword>
<evidence type="ECO:0000256" key="2">
    <source>
        <dbReference type="ARBA" id="ARBA00023015"/>
    </source>
</evidence>